<comment type="caution">
    <text evidence="1">The sequence shown here is derived from an EMBL/GenBank/DDBJ whole genome shotgun (WGS) entry which is preliminary data.</text>
</comment>
<organism evidence="1 2">
    <name type="scientific">Methanolobus tindarius DSM 2278</name>
    <dbReference type="NCBI Taxonomy" id="1090322"/>
    <lineage>
        <taxon>Archaea</taxon>
        <taxon>Methanobacteriati</taxon>
        <taxon>Methanobacteriota</taxon>
        <taxon>Stenosarchaea group</taxon>
        <taxon>Methanomicrobia</taxon>
        <taxon>Methanosarcinales</taxon>
        <taxon>Methanosarcinaceae</taxon>
        <taxon>Methanolobus</taxon>
    </lineage>
</organism>
<reference evidence="1 2" key="1">
    <citation type="submission" date="2013-08" db="EMBL/GenBank/DDBJ databases">
        <authorList>
            <consortium name="DOE Joint Genome Institute"/>
            <person name="Eisen J."/>
            <person name="Huntemann M."/>
            <person name="Han J."/>
            <person name="Chen A."/>
            <person name="Kyrpides N."/>
            <person name="Mavromatis K."/>
            <person name="Markowitz V."/>
            <person name="Palaniappan K."/>
            <person name="Ivanova N."/>
            <person name="Schaumberg A."/>
            <person name="Pati A."/>
            <person name="Liolios K."/>
            <person name="Nordberg H.P."/>
            <person name="Cantor M.N."/>
            <person name="Hua S.X."/>
            <person name="Woyke T."/>
        </authorList>
    </citation>
    <scope>NUCLEOTIDE SEQUENCE [LARGE SCALE GENOMIC DNA]</scope>
    <source>
        <strain evidence="1 2">DSM 2278</strain>
    </source>
</reference>
<proteinExistence type="predicted"/>
<keyword evidence="2" id="KW-1185">Reference proteome</keyword>
<evidence type="ECO:0000313" key="1">
    <source>
        <dbReference type="EMBL" id="ETA69140.1"/>
    </source>
</evidence>
<sequence>MSRASIITLDESGTPVSREVDNATYDDETGFLYVHGKEAYQVDEVINMRSPTFCAVRFLREEARRAIA</sequence>
<dbReference type="Proteomes" id="UP000019483">
    <property type="component" value="Unassembled WGS sequence"/>
</dbReference>
<protein>
    <submittedName>
        <fullName evidence="1">Uncharacterized protein</fullName>
    </submittedName>
</protein>
<gene>
    <name evidence="1" type="ORF">MettiDRAFT_2634</name>
</gene>
<dbReference type="AlphaFoldDB" id="W9DU50"/>
<dbReference type="OrthoDB" id="377939at2157"/>
<dbReference type="EMBL" id="AZAJ01000001">
    <property type="protein sequence ID" value="ETA69140.1"/>
    <property type="molecule type" value="Genomic_DNA"/>
</dbReference>
<dbReference type="STRING" id="1090322.MettiDRAFT_2634"/>
<accession>W9DU50</accession>
<dbReference type="RefSeq" id="WP_023846273.1">
    <property type="nucleotide sequence ID" value="NZ_AZAJ01000001.1"/>
</dbReference>
<evidence type="ECO:0000313" key="2">
    <source>
        <dbReference type="Proteomes" id="UP000019483"/>
    </source>
</evidence>
<name>W9DU50_METTI</name>